<accession>A0A1S7LGM4</accession>
<reference evidence="3" key="1">
    <citation type="submission" date="2015-04" db="EMBL/GenBank/DDBJ databases">
        <authorList>
            <person name="Syromyatnikov M.Y."/>
            <person name="Popov V.N."/>
        </authorList>
    </citation>
    <scope>NUCLEOTIDE SEQUENCE</scope>
    <source>
        <strain evidence="3">MO-1</strain>
    </source>
</reference>
<dbReference type="EMBL" id="LO017727">
    <property type="protein sequence ID" value="CRH04926.1"/>
    <property type="molecule type" value="Genomic_DNA"/>
</dbReference>
<dbReference type="AlphaFoldDB" id="A0A1S7LGM4"/>
<name>A0A1S7LGM4_MAGMO</name>
<organism evidence="3">
    <name type="scientific">Magnetococcus massalia (strain MO-1)</name>
    <dbReference type="NCBI Taxonomy" id="451514"/>
    <lineage>
        <taxon>Bacteria</taxon>
        <taxon>Pseudomonadati</taxon>
        <taxon>Pseudomonadota</taxon>
        <taxon>Magnetococcia</taxon>
        <taxon>Magnetococcales</taxon>
        <taxon>Magnetococcaceae</taxon>
        <taxon>Magnetococcus</taxon>
    </lineage>
</organism>
<keyword evidence="2" id="KW-0472">Membrane</keyword>
<gene>
    <name evidence="3" type="ORF">MAGMO_0723</name>
</gene>
<evidence type="ECO:0000256" key="1">
    <source>
        <dbReference type="SAM" id="Coils"/>
    </source>
</evidence>
<proteinExistence type="predicted"/>
<keyword evidence="2" id="KW-0812">Transmembrane</keyword>
<feature type="transmembrane region" description="Helical" evidence="2">
    <location>
        <begin position="89"/>
        <end position="108"/>
    </location>
</feature>
<evidence type="ECO:0000256" key="2">
    <source>
        <dbReference type="SAM" id="Phobius"/>
    </source>
</evidence>
<feature type="coiled-coil region" evidence="1">
    <location>
        <begin position="59"/>
        <end position="86"/>
    </location>
</feature>
<keyword evidence="1" id="KW-0175">Coiled coil</keyword>
<protein>
    <submittedName>
        <fullName evidence="3">Uncharacterized protein</fullName>
    </submittedName>
</protein>
<evidence type="ECO:0000313" key="3">
    <source>
        <dbReference type="EMBL" id="CRH04926.1"/>
    </source>
</evidence>
<keyword evidence="2" id="KW-1133">Transmembrane helix</keyword>
<sequence>MSETEAEKNEMLLKFVVEFDKRFQVMEEEIADLRGRLDEFSKGDNATNPEQWGKMQSNVKEMKDALARSNKTHAHLEKRVETVKNDSSSGLVISIVIFTILFIISLFIRS</sequence>